<dbReference type="AlphaFoldDB" id="A0A7J8AV94"/>
<dbReference type="Proteomes" id="UP000585614">
    <property type="component" value="Unassembled WGS sequence"/>
</dbReference>
<gene>
    <name evidence="6" type="ORF">mRhiFer1_007908</name>
</gene>
<comment type="caution">
    <text evidence="6">The sequence shown here is derived from an EMBL/GenBank/DDBJ whole genome shotgun (WGS) entry which is preliminary data.</text>
</comment>
<proteinExistence type="predicted"/>
<organism evidence="6 7">
    <name type="scientific">Rhinolophus ferrumequinum</name>
    <name type="common">Greater horseshoe bat</name>
    <dbReference type="NCBI Taxonomy" id="59479"/>
    <lineage>
        <taxon>Eukaryota</taxon>
        <taxon>Metazoa</taxon>
        <taxon>Chordata</taxon>
        <taxon>Craniata</taxon>
        <taxon>Vertebrata</taxon>
        <taxon>Euteleostomi</taxon>
        <taxon>Mammalia</taxon>
        <taxon>Eutheria</taxon>
        <taxon>Laurasiatheria</taxon>
        <taxon>Chiroptera</taxon>
        <taxon>Yinpterochiroptera</taxon>
        <taxon>Rhinolophoidea</taxon>
        <taxon>Rhinolophidae</taxon>
        <taxon>Rhinolophinae</taxon>
        <taxon>Rhinolophus</taxon>
    </lineage>
</organism>
<accession>A0A7J8AV94</accession>
<evidence type="ECO:0000256" key="1">
    <source>
        <dbReference type="ARBA" id="ARBA00004496"/>
    </source>
</evidence>
<dbReference type="InterPro" id="IPR012340">
    <property type="entry name" value="NA-bd_OB-fold"/>
</dbReference>
<evidence type="ECO:0000256" key="4">
    <source>
        <dbReference type="ARBA" id="ARBA00022884"/>
    </source>
</evidence>
<dbReference type="EMBL" id="JACAGC010000001">
    <property type="protein sequence ID" value="KAF6390338.1"/>
    <property type="molecule type" value="Genomic_DNA"/>
</dbReference>
<feature type="domain" description="CSD" evidence="5">
    <location>
        <begin position="46"/>
        <end position="94"/>
    </location>
</feature>
<name>A0A7J8AV94_RHIFE</name>
<dbReference type="PANTHER" id="PTHR12913:SF1">
    <property type="entry name" value="COLD SHOCK DOMAIN-CONTAINING PROTEIN E1"/>
    <property type="match status" value="1"/>
</dbReference>
<keyword evidence="3" id="KW-0677">Repeat</keyword>
<dbReference type="PANTHER" id="PTHR12913">
    <property type="entry name" value="UNR PROTEIN N-RAS UPSTREAM GENE PROTEIN"/>
    <property type="match status" value="1"/>
</dbReference>
<dbReference type="Pfam" id="PF00313">
    <property type="entry name" value="CSD"/>
    <property type="match status" value="1"/>
</dbReference>
<dbReference type="InterPro" id="IPR002059">
    <property type="entry name" value="CSP_DNA-bd"/>
</dbReference>
<evidence type="ECO:0000313" key="7">
    <source>
        <dbReference type="Proteomes" id="UP000585614"/>
    </source>
</evidence>
<evidence type="ECO:0000313" key="6">
    <source>
        <dbReference type="EMBL" id="KAF6390338.1"/>
    </source>
</evidence>
<evidence type="ECO:0000256" key="2">
    <source>
        <dbReference type="ARBA" id="ARBA00022490"/>
    </source>
</evidence>
<comment type="subcellular location">
    <subcellularLocation>
        <location evidence="1">Cytoplasm</location>
    </subcellularLocation>
</comment>
<dbReference type="Gene3D" id="2.40.50.140">
    <property type="entry name" value="Nucleic acid-binding proteins"/>
    <property type="match status" value="1"/>
</dbReference>
<reference evidence="6 7" key="1">
    <citation type="journal article" date="2020" name="Nature">
        <title>Six reference-quality genomes reveal evolution of bat adaptations.</title>
        <authorList>
            <person name="Jebb D."/>
            <person name="Huang Z."/>
            <person name="Pippel M."/>
            <person name="Hughes G.M."/>
            <person name="Lavrichenko K."/>
            <person name="Devanna P."/>
            <person name="Winkler S."/>
            <person name="Jermiin L.S."/>
            <person name="Skirmuntt E.C."/>
            <person name="Katzourakis A."/>
            <person name="Burkitt-Gray L."/>
            <person name="Ray D.A."/>
            <person name="Sullivan K.A.M."/>
            <person name="Roscito J.G."/>
            <person name="Kirilenko B.M."/>
            <person name="Davalos L.M."/>
            <person name="Corthals A.P."/>
            <person name="Power M.L."/>
            <person name="Jones G."/>
            <person name="Ransome R.D."/>
            <person name="Dechmann D.K.N."/>
            <person name="Locatelli A.G."/>
            <person name="Puechmaille S.J."/>
            <person name="Fedrigo O."/>
            <person name="Jarvis E.D."/>
            <person name="Hiller M."/>
            <person name="Vernes S.C."/>
            <person name="Myers E.W."/>
            <person name="Teeling E.C."/>
        </authorList>
    </citation>
    <scope>NUCLEOTIDE SEQUENCE [LARGE SCALE GENOMIC DNA]</scope>
    <source>
        <strain evidence="6">MRhiFer1</strain>
        <tissue evidence="6">Lung</tissue>
    </source>
</reference>
<dbReference type="GO" id="GO:0003723">
    <property type="term" value="F:RNA binding"/>
    <property type="evidence" value="ECO:0007669"/>
    <property type="project" value="UniProtKB-KW"/>
</dbReference>
<evidence type="ECO:0000256" key="3">
    <source>
        <dbReference type="ARBA" id="ARBA00022737"/>
    </source>
</evidence>
<keyword evidence="4" id="KW-0694">RNA-binding</keyword>
<protein>
    <recommendedName>
        <fullName evidence="5">CSD domain-containing protein</fullName>
    </recommendedName>
</protein>
<evidence type="ECO:0000259" key="5">
    <source>
        <dbReference type="Pfam" id="PF00313"/>
    </source>
</evidence>
<keyword evidence="2" id="KW-0963">Cytoplasm</keyword>
<dbReference type="SUPFAM" id="SSF50249">
    <property type="entry name" value="Nucleic acid-binding proteins"/>
    <property type="match status" value="1"/>
</dbReference>
<dbReference type="GO" id="GO:0005737">
    <property type="term" value="C:cytoplasm"/>
    <property type="evidence" value="ECO:0007669"/>
    <property type="project" value="UniProtKB-SubCell"/>
</dbReference>
<sequence>MTVITVGTKAPSGSQAVLITGAKLQPFHNSGHNGYFSDTSAAVHETGVIEKVLTSYGLIQYSEHQARLFFHCSQYNDNLQGLKVRDDIDFAIPKELPFGDKDTKYKVTVLEGNHVRFHTSTD</sequence>